<reference evidence="2" key="2">
    <citation type="journal article" date="2010" name="Science">
        <title>The genome of the Western clawed frog Xenopus tropicalis.</title>
        <authorList>
            <person name="Hellsten U."/>
            <person name="Harland R.M."/>
            <person name="Gilchrist M.J."/>
            <person name="Hendrix D."/>
            <person name="Jurka J."/>
            <person name="Kapitonov V."/>
            <person name="Ovcharenko I."/>
            <person name="Putnam N.H."/>
            <person name="Shu S."/>
            <person name="Taher L."/>
            <person name="Blitz I.L."/>
            <person name="Blumberg B."/>
            <person name="Dichmann D.S."/>
            <person name="Dubchak I."/>
            <person name="Amaya E."/>
            <person name="Detter J.C."/>
            <person name="Fletcher R."/>
            <person name="Gerhard D.S."/>
            <person name="Goodstein D."/>
            <person name="Graves T."/>
            <person name="Grigoriev I.V."/>
            <person name="Grimwood J."/>
            <person name="Kawashima T."/>
            <person name="Lindquist E."/>
            <person name="Lucas S.M."/>
            <person name="Mead P.E."/>
            <person name="Mitros T."/>
            <person name="Ogino H."/>
            <person name="Ohta Y."/>
            <person name="Poliakov A.V."/>
            <person name="Pollet N."/>
            <person name="Robert J."/>
            <person name="Salamov A."/>
            <person name="Sater A.K."/>
            <person name="Schmutz J."/>
            <person name="Terry A."/>
            <person name="Vize P.D."/>
            <person name="Warren W.C."/>
            <person name="Wells D."/>
            <person name="Wills A."/>
            <person name="Wilson R.K."/>
            <person name="Zimmerman L.B."/>
            <person name="Zorn A.M."/>
            <person name="Grainger R."/>
            <person name="Grammer T."/>
            <person name="Khokha M.K."/>
            <person name="Richardson P.M."/>
            <person name="Rokhsar D.S."/>
        </authorList>
    </citation>
    <scope>NUCLEOTIDE SEQUENCE [LARGE SCALE GENOMIC DNA]</scope>
    <source>
        <strain evidence="2">Nigerian</strain>
    </source>
</reference>
<dbReference type="AlphaFoldDB" id="A0A1B8Y067"/>
<name>A0A1B8Y067_XENTR</name>
<protein>
    <submittedName>
        <fullName evidence="2">Uncharacterized protein</fullName>
    </submittedName>
</protein>
<sequence>MRSRGICPGNTDVKVTESAVDFPPERHRLRGVTKKQKKFLRGNGTGHNPRNGKGCLESVSSQAGMI</sequence>
<feature type="compositionally biased region" description="Basic residues" evidence="1">
    <location>
        <begin position="31"/>
        <end position="40"/>
    </location>
</feature>
<evidence type="ECO:0000256" key="1">
    <source>
        <dbReference type="SAM" id="MobiDB-lite"/>
    </source>
</evidence>
<reference evidence="2" key="3">
    <citation type="submission" date="2016-05" db="EMBL/GenBank/DDBJ databases">
        <title>WGS assembly of Xenopus tropicalis.</title>
        <authorList>
            <person name="Sessions A."/>
            <person name="Jenkins J."/>
            <person name="Mitros T."/>
            <person name="Lyons J.T."/>
            <person name="Dichmann D.S."/>
            <person name="Robert J."/>
            <person name="Harland R.M."/>
            <person name="Rokhsar D.S."/>
        </authorList>
    </citation>
    <scope>NUCLEOTIDE SEQUENCE</scope>
    <source>
        <strain evidence="2">Nigerian</strain>
    </source>
</reference>
<feature type="region of interest" description="Disordered" evidence="1">
    <location>
        <begin position="31"/>
        <end position="66"/>
    </location>
</feature>
<reference evidence="2" key="1">
    <citation type="submission" date="2009-11" db="EMBL/GenBank/DDBJ databases">
        <authorList>
            <consortium name="US DOE Joint Genome Institute (JGI-PGF)"/>
            <person name="Ottilar R."/>
            <person name="Schmutz J."/>
            <person name="Salamov A."/>
            <person name="Cheng J.F."/>
            <person name="Lucas S."/>
            <person name="Pitluck S."/>
            <person name="Gundlach H."/>
            <person name="Guo Y."/>
            <person name="Haberer G."/>
            <person name="Nasrallah J."/>
            <person name="Mayer K.F.X."/>
            <person name="van de Peer Y."/>
            <person name="Weigel D."/>
            <person name="Grigoriev I.V."/>
        </authorList>
    </citation>
    <scope>NUCLEOTIDE SEQUENCE</scope>
    <source>
        <strain evidence="2">Nigerian</strain>
    </source>
</reference>
<proteinExistence type="predicted"/>
<accession>A0A1B8Y067</accession>
<evidence type="ECO:0000313" key="2">
    <source>
        <dbReference type="EMBL" id="OCA16273.1"/>
    </source>
</evidence>
<dbReference type="EMBL" id="KV460636">
    <property type="protein sequence ID" value="OCA16273.1"/>
    <property type="molecule type" value="Genomic_DNA"/>
</dbReference>
<gene>
    <name evidence="2" type="ORF">XENTR_v90028531mg</name>
</gene>
<organism evidence="2">
    <name type="scientific">Xenopus tropicalis</name>
    <name type="common">Western clawed frog</name>
    <name type="synonym">Silurana tropicalis</name>
    <dbReference type="NCBI Taxonomy" id="8364"/>
    <lineage>
        <taxon>Eukaryota</taxon>
        <taxon>Metazoa</taxon>
        <taxon>Chordata</taxon>
        <taxon>Craniata</taxon>
        <taxon>Vertebrata</taxon>
        <taxon>Euteleostomi</taxon>
        <taxon>Amphibia</taxon>
        <taxon>Batrachia</taxon>
        <taxon>Anura</taxon>
        <taxon>Pipoidea</taxon>
        <taxon>Pipidae</taxon>
        <taxon>Xenopodinae</taxon>
        <taxon>Xenopus</taxon>
        <taxon>Silurana</taxon>
    </lineage>
</organism>